<dbReference type="Proteomes" id="UP000307781">
    <property type="component" value="Unassembled WGS sequence"/>
</dbReference>
<evidence type="ECO:0000256" key="1">
    <source>
        <dbReference type="SAM" id="Phobius"/>
    </source>
</evidence>
<dbReference type="EMBL" id="VBWN01000004">
    <property type="protein sequence ID" value="TLF42174.1"/>
    <property type="molecule type" value="Genomic_DNA"/>
</dbReference>
<keyword evidence="1" id="KW-0812">Transmembrane</keyword>
<evidence type="ECO:0000313" key="3">
    <source>
        <dbReference type="Proteomes" id="UP000307781"/>
    </source>
</evidence>
<comment type="caution">
    <text evidence="2">The sequence shown here is derived from an EMBL/GenBank/DDBJ whole genome shotgun (WGS) entry which is preliminary data.</text>
</comment>
<gene>
    <name evidence="2" type="ORF">FEI14_07765</name>
</gene>
<keyword evidence="1" id="KW-1133">Transmembrane helix</keyword>
<dbReference type="AlphaFoldDB" id="A0A5R8LXW9"/>
<feature type="transmembrane region" description="Helical" evidence="1">
    <location>
        <begin position="6"/>
        <end position="23"/>
    </location>
</feature>
<accession>A0A5R8LXW9</accession>
<name>A0A5R8LXW9_LACZE</name>
<keyword evidence="1" id="KW-0472">Membrane</keyword>
<proteinExistence type="predicted"/>
<sequence length="67" mass="7950">MNLYEWLELIILIALAVGLYPVWRKKAANNPDKKFSKMWFTYTYWFFVAIVALRTVASIFLALIGYR</sequence>
<reference evidence="2 3" key="1">
    <citation type="submission" date="2019-05" db="EMBL/GenBank/DDBJ databases">
        <title>Genome-based reclassification of Lactobacillus casei as Lactobacillus casei subsp. casei. subsp.nov., description of Lactobacillus casei subsp. zeae subsp. nov., and emended description of Lactobacillus casei.</title>
        <authorList>
            <person name="Huang C.-H."/>
        </authorList>
    </citation>
    <scope>NUCLEOTIDE SEQUENCE [LARGE SCALE GENOMIC DNA]</scope>
    <source>
        <strain evidence="2 3">CRBIP24.58</strain>
    </source>
</reference>
<protein>
    <submittedName>
        <fullName evidence="2">Protein BatD</fullName>
    </submittedName>
</protein>
<feature type="transmembrane region" description="Helical" evidence="1">
    <location>
        <begin position="44"/>
        <end position="66"/>
    </location>
</feature>
<dbReference type="RefSeq" id="WP_010492130.1">
    <property type="nucleotide sequence ID" value="NZ_CP074379.1"/>
</dbReference>
<evidence type="ECO:0000313" key="2">
    <source>
        <dbReference type="EMBL" id="TLF42174.1"/>
    </source>
</evidence>
<organism evidence="2 3">
    <name type="scientific">Lacticaseibacillus zeae</name>
    <name type="common">Lactobacillus zeae</name>
    <dbReference type="NCBI Taxonomy" id="57037"/>
    <lineage>
        <taxon>Bacteria</taxon>
        <taxon>Bacillati</taxon>
        <taxon>Bacillota</taxon>
        <taxon>Bacilli</taxon>
        <taxon>Lactobacillales</taxon>
        <taxon>Lactobacillaceae</taxon>
        <taxon>Lacticaseibacillus</taxon>
    </lineage>
</organism>